<dbReference type="AlphaFoldDB" id="A0A1W9YWI0"/>
<dbReference type="OrthoDB" id="338143at2"/>
<name>A0A1W9YWI0_MYCBA</name>
<evidence type="ECO:0000313" key="4">
    <source>
        <dbReference type="EMBL" id="ORA04421.1"/>
    </source>
</evidence>
<dbReference type="GO" id="GO:0005576">
    <property type="term" value="C:extracellular region"/>
    <property type="evidence" value="ECO:0007669"/>
    <property type="project" value="TreeGrafter"/>
</dbReference>
<gene>
    <name evidence="4" type="ORF">BST17_14145</name>
</gene>
<dbReference type="RefSeq" id="WP_083059065.1">
    <property type="nucleotide sequence ID" value="NZ_JACKVM010000008.1"/>
</dbReference>
<dbReference type="PANTHER" id="PTHR33371:SF17">
    <property type="entry name" value="MCE-FAMILY PROTEIN MCE1B"/>
    <property type="match status" value="1"/>
</dbReference>
<evidence type="ECO:0000256" key="1">
    <source>
        <dbReference type="SAM" id="Phobius"/>
    </source>
</evidence>
<dbReference type="InterPro" id="IPR052336">
    <property type="entry name" value="MlaD_Phospholipid_Transporter"/>
</dbReference>
<feature type="transmembrane region" description="Helical" evidence="1">
    <location>
        <begin position="6"/>
        <end position="28"/>
    </location>
</feature>
<comment type="caution">
    <text evidence="4">The sequence shown here is derived from an EMBL/GenBank/DDBJ whole genome shotgun (WGS) entry which is preliminary data.</text>
</comment>
<organism evidence="4 5">
    <name type="scientific">Mycolicibacterium bacteremicum</name>
    <name type="common">Mycobacterium bacteremicum</name>
    <dbReference type="NCBI Taxonomy" id="564198"/>
    <lineage>
        <taxon>Bacteria</taxon>
        <taxon>Bacillati</taxon>
        <taxon>Actinomycetota</taxon>
        <taxon>Actinomycetes</taxon>
        <taxon>Mycobacteriales</taxon>
        <taxon>Mycobacteriaceae</taxon>
        <taxon>Mycolicibacterium</taxon>
    </lineage>
</organism>
<dbReference type="InterPro" id="IPR024516">
    <property type="entry name" value="Mce_C"/>
</dbReference>
<dbReference type="EMBL" id="MVHJ01000010">
    <property type="protein sequence ID" value="ORA04421.1"/>
    <property type="molecule type" value="Genomic_DNA"/>
</dbReference>
<keyword evidence="1" id="KW-1133">Transmembrane helix</keyword>
<dbReference type="Pfam" id="PF11887">
    <property type="entry name" value="Mce4_CUP1"/>
    <property type="match status" value="1"/>
</dbReference>
<evidence type="ECO:0000259" key="2">
    <source>
        <dbReference type="Pfam" id="PF02470"/>
    </source>
</evidence>
<dbReference type="Proteomes" id="UP000192366">
    <property type="component" value="Unassembled WGS sequence"/>
</dbReference>
<sequence length="334" mass="36400">MTARSALWRFVLAVAVVLVIFIAIMNVLRQPVAGDTRVFTAEFSDASGLRMDADVRVRGVRVGKVQDIALERRSGQSVAAVRFSLADRYGVVPTSRLSIKYQALTGLRYLDITDPVESDAPPETMDRIPVNMTQPSFDITTLFNGLQPVLATLSPDEIDQFTENAANLLTGDGGGLAPMLDSIRKLTEFTSDRQQVISVLMANLNAVADELGGQSKDLIQIIDWVNRPLDASLTVLDEFRKSELYGPGFTSAASRLLLNMGFDGETADIDLGLDRAFTALDNFTESVKKIPVIWDDIGPPTSPGEPVPCSRGQARLPESMDVLLNGQRVILCNQ</sequence>
<dbReference type="InterPro" id="IPR003399">
    <property type="entry name" value="Mce/MlaD"/>
</dbReference>
<dbReference type="STRING" id="564198.BST17_14145"/>
<reference evidence="4 5" key="1">
    <citation type="submission" date="2017-02" db="EMBL/GenBank/DDBJ databases">
        <title>The new phylogeny of genus Mycobacterium.</title>
        <authorList>
            <person name="Tortoli E."/>
            <person name="Trovato A."/>
            <person name="Cirillo D.M."/>
        </authorList>
    </citation>
    <scope>NUCLEOTIDE SEQUENCE [LARGE SCALE GENOMIC DNA]</scope>
    <source>
        <strain evidence="4 5">DSM 45578</strain>
    </source>
</reference>
<dbReference type="PANTHER" id="PTHR33371">
    <property type="entry name" value="INTERMEMBRANE PHOSPHOLIPID TRANSPORT SYSTEM BINDING PROTEIN MLAD-RELATED"/>
    <property type="match status" value="1"/>
</dbReference>
<dbReference type="Pfam" id="PF02470">
    <property type="entry name" value="MlaD"/>
    <property type="match status" value="1"/>
</dbReference>
<accession>A0A1W9YWI0</accession>
<feature type="domain" description="Mce/MlaD" evidence="2">
    <location>
        <begin position="36"/>
        <end position="114"/>
    </location>
</feature>
<keyword evidence="1" id="KW-0472">Membrane</keyword>
<protein>
    <submittedName>
        <fullName evidence="4">Mammalian cell entry protein</fullName>
    </submittedName>
</protein>
<feature type="domain" description="Mammalian cell entry C-terminal" evidence="3">
    <location>
        <begin position="126"/>
        <end position="223"/>
    </location>
</feature>
<evidence type="ECO:0000259" key="3">
    <source>
        <dbReference type="Pfam" id="PF11887"/>
    </source>
</evidence>
<evidence type="ECO:0000313" key="5">
    <source>
        <dbReference type="Proteomes" id="UP000192366"/>
    </source>
</evidence>
<proteinExistence type="predicted"/>
<keyword evidence="1" id="KW-0812">Transmembrane</keyword>
<keyword evidence="5" id="KW-1185">Reference proteome</keyword>
<dbReference type="GO" id="GO:0051701">
    <property type="term" value="P:biological process involved in interaction with host"/>
    <property type="evidence" value="ECO:0007669"/>
    <property type="project" value="TreeGrafter"/>
</dbReference>